<keyword evidence="2" id="KW-0328">Glycosyltransferase</keyword>
<name>A0A7T7WLC4_9GAMM</name>
<reference evidence="4 5" key="1">
    <citation type="submission" date="2020-08" db="EMBL/GenBank/DDBJ databases">
        <title>Emergence of ISAba1-mediated novel tet(X) in Acinetobacter variabilis from a chicken farm.</title>
        <authorList>
            <person name="Peng K."/>
            <person name="Li R."/>
        </authorList>
    </citation>
    <scope>NUCLEOTIDE SEQUENCE [LARGE SCALE GENOMIC DNA]</scope>
    <source>
        <strain evidence="4 5">XM9F202-2</strain>
    </source>
</reference>
<dbReference type="PANTHER" id="PTHR12526:SF640">
    <property type="entry name" value="COLANIC ACID BIOSYNTHESIS GLYCOSYLTRANSFERASE WCAL-RELATED"/>
    <property type="match status" value="1"/>
</dbReference>
<dbReference type="Pfam" id="PF13692">
    <property type="entry name" value="Glyco_trans_1_4"/>
    <property type="match status" value="1"/>
</dbReference>
<evidence type="ECO:0000256" key="2">
    <source>
        <dbReference type="ARBA" id="ARBA00022676"/>
    </source>
</evidence>
<dbReference type="Gene3D" id="3.40.50.2000">
    <property type="entry name" value="Glycogen Phosphorylase B"/>
    <property type="match status" value="2"/>
</dbReference>
<dbReference type="AlphaFoldDB" id="A0A7T7WLC4"/>
<accession>A0A7T7WLC4</accession>
<dbReference type="GO" id="GO:0016757">
    <property type="term" value="F:glycosyltransferase activity"/>
    <property type="evidence" value="ECO:0007669"/>
    <property type="project" value="UniProtKB-KW"/>
</dbReference>
<dbReference type="PANTHER" id="PTHR12526">
    <property type="entry name" value="GLYCOSYLTRANSFERASE"/>
    <property type="match status" value="1"/>
</dbReference>
<keyword evidence="3 4" id="KW-0808">Transferase</keyword>
<comment type="similarity">
    <text evidence="1">Belongs to the glycosyltransferase group 1 family. Glycosyltransferase 4 subfamily.</text>
</comment>
<dbReference type="CDD" id="cd03801">
    <property type="entry name" value="GT4_PimA-like"/>
    <property type="match status" value="1"/>
</dbReference>
<evidence type="ECO:0000256" key="3">
    <source>
        <dbReference type="ARBA" id="ARBA00022679"/>
    </source>
</evidence>
<evidence type="ECO:0000313" key="5">
    <source>
        <dbReference type="Proteomes" id="UP000596079"/>
    </source>
</evidence>
<sequence>MKVLALTRYSTLGASSRMRFLQYLPALAVEGCEIEVQSLFDDEALLSKYQQGKYGLITVLNSFIERIAIMRKRNLYDLLWIEKEALPWMPVWLEKSMLQGIPYILDYDDAWFHNYDLHRLKIIRQLFGHRLDELMSNATLVIGGNQYLAQRARLAGAPWVEILPTVIDLERYFKPEIKSKTDKIPVVVWIGSPSTVRYLQILKKPLQQLAQRIPFQLRVIGGEIDISGVNVQCLPWSENTEVENIANADVGVMPLLDSPWERGKCGYKLIQYMACGLPVVASPIGVNTEIVRSGENGYLANNVNEWIGVLEHLLIDANLRNQMGQSGRQRVEQEYCLQVAAPNLAMWLKKAAVGS</sequence>
<proteinExistence type="inferred from homology"/>
<evidence type="ECO:0000313" key="4">
    <source>
        <dbReference type="EMBL" id="QQN89595.1"/>
    </source>
</evidence>
<organism evidence="4 5">
    <name type="scientific">Acinetobacter variabilis</name>
    <dbReference type="NCBI Taxonomy" id="70346"/>
    <lineage>
        <taxon>Bacteria</taxon>
        <taxon>Pseudomonadati</taxon>
        <taxon>Pseudomonadota</taxon>
        <taxon>Gammaproteobacteria</taxon>
        <taxon>Moraxellales</taxon>
        <taxon>Moraxellaceae</taxon>
        <taxon>Acinetobacter</taxon>
    </lineage>
</organism>
<dbReference type="EMBL" id="CP060811">
    <property type="protein sequence ID" value="QQN89595.1"/>
    <property type="molecule type" value="Genomic_DNA"/>
</dbReference>
<gene>
    <name evidence="4" type="ORF">IAQ69_14665</name>
</gene>
<dbReference type="SUPFAM" id="SSF53756">
    <property type="entry name" value="UDP-Glycosyltransferase/glycogen phosphorylase"/>
    <property type="match status" value="1"/>
</dbReference>
<dbReference type="Proteomes" id="UP000596079">
    <property type="component" value="Chromosome"/>
</dbReference>
<evidence type="ECO:0000256" key="1">
    <source>
        <dbReference type="ARBA" id="ARBA00009481"/>
    </source>
</evidence>
<protein>
    <submittedName>
        <fullName evidence="4">Glycosyltransferase family 4 protein</fullName>
    </submittedName>
</protein>